<evidence type="ECO:0000256" key="1">
    <source>
        <dbReference type="ARBA" id="ARBA00022741"/>
    </source>
</evidence>
<evidence type="ECO:0000256" key="2">
    <source>
        <dbReference type="ARBA" id="ARBA00022840"/>
    </source>
</evidence>
<dbReference type="InterPro" id="IPR025944">
    <property type="entry name" value="Sigma_54_int_dom_CS"/>
</dbReference>
<dbReference type="InterPro" id="IPR003593">
    <property type="entry name" value="AAA+_ATPase"/>
</dbReference>
<keyword evidence="3" id="KW-0805">Transcription regulation</keyword>
<dbReference type="PRINTS" id="PR01590">
    <property type="entry name" value="HTHFIS"/>
</dbReference>
<organism evidence="8 9">
    <name type="scientific">Anaeromyxobacter paludicola</name>
    <dbReference type="NCBI Taxonomy" id="2918171"/>
    <lineage>
        <taxon>Bacteria</taxon>
        <taxon>Pseudomonadati</taxon>
        <taxon>Myxococcota</taxon>
        <taxon>Myxococcia</taxon>
        <taxon>Myxococcales</taxon>
        <taxon>Cystobacterineae</taxon>
        <taxon>Anaeromyxobacteraceae</taxon>
        <taxon>Anaeromyxobacter</taxon>
    </lineage>
</organism>
<dbReference type="EMBL" id="AP025592">
    <property type="protein sequence ID" value="BDG08451.1"/>
    <property type="molecule type" value="Genomic_DNA"/>
</dbReference>
<dbReference type="Pfam" id="PF02954">
    <property type="entry name" value="HTH_8"/>
    <property type="match status" value="1"/>
</dbReference>
<sequence length="459" mass="50787">MGDLVLLADDDPGTRKVARANLSLEGFEVLPASCGAEALSRLAESDPLAMVSDLKMPDMDGIALMDRVHALRPGLPVVLVTAHATVETAVQAMRRGALHYLTKPIRYDELALVLRHAVATERTRRDVLRLRGELERAAGFDEMVGASAEMQQVLALVEQVAPASATVLLRGETGTGKELVARALHRRSPRRDRPFVALNCSAVPQALMESELFGHEKGAFTGAEARRVGRFEQADGSTLFLDEVGELDLAVQAKLLRVLQERELHRVGSTAPVRVDVRIVAATNRDLEAMVREGSFREDLYYRLNVIPIRLPALRERPGDLPALMAHFLGDFARRYGREPTPAPPEVLAAAREHTWPGNVRELRNLCERAVVMGWSAVAPMLGPVARPPPPSAAALVDFGLPLLEARQRLVERFEREYLSRLLERHHGKVGEVARAAGIAERNLYEKMKQYGMSREDYR</sequence>
<dbReference type="PANTHER" id="PTHR32071:SF57">
    <property type="entry name" value="C4-DICARBOXYLATE TRANSPORT TRANSCRIPTIONAL REGULATORY PROTEIN DCTD"/>
    <property type="match status" value="1"/>
</dbReference>
<dbReference type="Gene3D" id="1.10.10.60">
    <property type="entry name" value="Homeodomain-like"/>
    <property type="match status" value="1"/>
</dbReference>
<dbReference type="InterPro" id="IPR027417">
    <property type="entry name" value="P-loop_NTPase"/>
</dbReference>
<keyword evidence="4" id="KW-0804">Transcription</keyword>
<reference evidence="9" key="1">
    <citation type="journal article" date="2022" name="Int. J. Syst. Evol. Microbiol.">
        <title>Anaeromyxobacter oryzae sp. nov., Anaeromyxobacter diazotrophicus sp. nov. and Anaeromyxobacter paludicola sp. nov., isolated from paddy soils.</title>
        <authorList>
            <person name="Itoh H."/>
            <person name="Xu Z."/>
            <person name="Mise K."/>
            <person name="Masuda Y."/>
            <person name="Ushijima N."/>
            <person name="Hayakawa C."/>
            <person name="Shiratori Y."/>
            <person name="Senoo K."/>
        </authorList>
    </citation>
    <scope>NUCLEOTIDE SEQUENCE [LARGE SCALE GENOMIC DNA]</scope>
    <source>
        <strain evidence="9">Red630</strain>
    </source>
</reference>
<name>A0ABM7X9C4_9BACT</name>
<dbReference type="SUPFAM" id="SSF46689">
    <property type="entry name" value="Homeodomain-like"/>
    <property type="match status" value="1"/>
</dbReference>
<keyword evidence="5" id="KW-0597">Phosphoprotein</keyword>
<evidence type="ECO:0000259" key="6">
    <source>
        <dbReference type="PROSITE" id="PS50045"/>
    </source>
</evidence>
<evidence type="ECO:0000259" key="7">
    <source>
        <dbReference type="PROSITE" id="PS50110"/>
    </source>
</evidence>
<keyword evidence="1" id="KW-0547">Nucleotide-binding</keyword>
<dbReference type="InterPro" id="IPR011006">
    <property type="entry name" value="CheY-like_superfamily"/>
</dbReference>
<protein>
    <submittedName>
        <fullName evidence="8">Acetoacetate metabolism regulatory protein AtoC</fullName>
    </submittedName>
</protein>
<dbReference type="Pfam" id="PF00072">
    <property type="entry name" value="Response_reg"/>
    <property type="match status" value="1"/>
</dbReference>
<dbReference type="Gene3D" id="1.10.8.60">
    <property type="match status" value="1"/>
</dbReference>
<keyword evidence="2" id="KW-0067">ATP-binding</keyword>
<evidence type="ECO:0000313" key="9">
    <source>
        <dbReference type="Proteomes" id="UP001162734"/>
    </source>
</evidence>
<dbReference type="InterPro" id="IPR025662">
    <property type="entry name" value="Sigma_54_int_dom_ATP-bd_1"/>
</dbReference>
<dbReference type="PROSITE" id="PS50110">
    <property type="entry name" value="RESPONSE_REGULATORY"/>
    <property type="match status" value="1"/>
</dbReference>
<gene>
    <name evidence="8" type="ORF">AMPC_15640</name>
</gene>
<feature type="domain" description="Sigma-54 factor interaction" evidence="6">
    <location>
        <begin position="143"/>
        <end position="372"/>
    </location>
</feature>
<dbReference type="PANTHER" id="PTHR32071">
    <property type="entry name" value="TRANSCRIPTIONAL REGULATORY PROTEIN"/>
    <property type="match status" value="1"/>
</dbReference>
<feature type="domain" description="Response regulatory" evidence="7">
    <location>
        <begin position="4"/>
        <end position="118"/>
    </location>
</feature>
<proteinExistence type="predicted"/>
<accession>A0ABM7X9C4</accession>
<feature type="modified residue" description="4-aspartylphosphate" evidence="5">
    <location>
        <position position="53"/>
    </location>
</feature>
<dbReference type="Gene3D" id="3.40.50.2300">
    <property type="match status" value="1"/>
</dbReference>
<dbReference type="Pfam" id="PF00158">
    <property type="entry name" value="Sigma54_activat"/>
    <property type="match status" value="1"/>
</dbReference>
<evidence type="ECO:0000256" key="5">
    <source>
        <dbReference type="PROSITE-ProRule" id="PRU00169"/>
    </source>
</evidence>
<dbReference type="InterPro" id="IPR001789">
    <property type="entry name" value="Sig_transdc_resp-reg_receiver"/>
</dbReference>
<dbReference type="SUPFAM" id="SSF52172">
    <property type="entry name" value="CheY-like"/>
    <property type="match status" value="1"/>
</dbReference>
<keyword evidence="9" id="KW-1185">Reference proteome</keyword>
<dbReference type="SMART" id="SM00448">
    <property type="entry name" value="REC"/>
    <property type="match status" value="1"/>
</dbReference>
<dbReference type="CDD" id="cd00009">
    <property type="entry name" value="AAA"/>
    <property type="match status" value="1"/>
</dbReference>
<evidence type="ECO:0000256" key="3">
    <source>
        <dbReference type="ARBA" id="ARBA00023015"/>
    </source>
</evidence>
<dbReference type="PROSITE" id="PS50045">
    <property type="entry name" value="SIGMA54_INTERACT_4"/>
    <property type="match status" value="1"/>
</dbReference>
<dbReference type="InterPro" id="IPR002197">
    <property type="entry name" value="HTH_Fis"/>
</dbReference>
<evidence type="ECO:0000256" key="4">
    <source>
        <dbReference type="ARBA" id="ARBA00023163"/>
    </source>
</evidence>
<dbReference type="InterPro" id="IPR002078">
    <property type="entry name" value="Sigma_54_int"/>
</dbReference>
<dbReference type="InterPro" id="IPR009057">
    <property type="entry name" value="Homeodomain-like_sf"/>
</dbReference>
<dbReference type="PROSITE" id="PS00675">
    <property type="entry name" value="SIGMA54_INTERACT_1"/>
    <property type="match status" value="1"/>
</dbReference>
<dbReference type="Gene3D" id="3.40.50.300">
    <property type="entry name" value="P-loop containing nucleotide triphosphate hydrolases"/>
    <property type="match status" value="1"/>
</dbReference>
<dbReference type="SMART" id="SM00382">
    <property type="entry name" value="AAA"/>
    <property type="match status" value="1"/>
</dbReference>
<dbReference type="Proteomes" id="UP001162734">
    <property type="component" value="Chromosome"/>
</dbReference>
<evidence type="ECO:0000313" key="8">
    <source>
        <dbReference type="EMBL" id="BDG08451.1"/>
    </source>
</evidence>
<dbReference type="Pfam" id="PF25601">
    <property type="entry name" value="AAA_lid_14"/>
    <property type="match status" value="1"/>
</dbReference>
<dbReference type="RefSeq" id="WP_248345629.1">
    <property type="nucleotide sequence ID" value="NZ_AP025592.1"/>
</dbReference>
<dbReference type="InterPro" id="IPR058031">
    <property type="entry name" value="AAA_lid_NorR"/>
</dbReference>
<dbReference type="SUPFAM" id="SSF52540">
    <property type="entry name" value="P-loop containing nucleoside triphosphate hydrolases"/>
    <property type="match status" value="1"/>
</dbReference>
<dbReference type="PROSITE" id="PS00688">
    <property type="entry name" value="SIGMA54_INTERACT_3"/>
    <property type="match status" value="1"/>
</dbReference>